<dbReference type="Pfam" id="PF13376">
    <property type="entry name" value="OmdA"/>
    <property type="match status" value="1"/>
</dbReference>
<dbReference type="AlphaFoldDB" id="A0A927CN55"/>
<dbReference type="InterPro" id="IPR015018">
    <property type="entry name" value="DUF1905"/>
</dbReference>
<comment type="caution">
    <text evidence="1">The sequence shown here is derived from an EMBL/GenBank/DDBJ whole genome shotgun (WGS) entry which is preliminary data.</text>
</comment>
<dbReference type="SUPFAM" id="SSF141694">
    <property type="entry name" value="AF2212/PG0164-like"/>
    <property type="match status" value="1"/>
</dbReference>
<name>A0A927CN55_9BACL</name>
<sequence length="150" mass="16960">MKEYRFQAVIQKHEGMDAAYILFPYNVEEQFGTRGQVKVRAVFDGAAEYRGSLANMGMDAHCLGIPRKLRQQLGKQPGDVVQVLLSEDNEPREVTVPEPFLQELLKHGAWDRYEALSYSSRKKLADSISGAKKPETMAKRMEAAIRSLTE</sequence>
<keyword evidence="2" id="KW-1185">Reference proteome</keyword>
<reference evidence="1" key="1">
    <citation type="submission" date="2020-09" db="EMBL/GenBank/DDBJ databases">
        <title>A novel bacterium of genus Paenibacillus, isolated from South China Sea.</title>
        <authorList>
            <person name="Huang H."/>
            <person name="Mo K."/>
            <person name="Hu Y."/>
        </authorList>
    </citation>
    <scope>NUCLEOTIDE SEQUENCE</scope>
    <source>
        <strain evidence="1">IB182493</strain>
    </source>
</reference>
<accession>A0A927CN55</accession>
<proteinExistence type="predicted"/>
<dbReference type="Pfam" id="PF08922">
    <property type="entry name" value="DUF1905"/>
    <property type="match status" value="1"/>
</dbReference>
<gene>
    <name evidence="1" type="ORF">IDH41_21360</name>
</gene>
<dbReference type="InterPro" id="IPR037079">
    <property type="entry name" value="AF2212/PG0164-like_sf"/>
</dbReference>
<dbReference type="RefSeq" id="WP_190864647.1">
    <property type="nucleotide sequence ID" value="NZ_JACXIY010000027.1"/>
</dbReference>
<evidence type="ECO:0000313" key="1">
    <source>
        <dbReference type="EMBL" id="MBD2871138.1"/>
    </source>
</evidence>
<dbReference type="Gene3D" id="2.40.30.100">
    <property type="entry name" value="AF2212/PG0164-like"/>
    <property type="match status" value="1"/>
</dbReference>
<evidence type="ECO:0000313" key="2">
    <source>
        <dbReference type="Proteomes" id="UP000632125"/>
    </source>
</evidence>
<protein>
    <submittedName>
        <fullName evidence="1">DUF1905 domain-containing protein</fullName>
    </submittedName>
</protein>
<dbReference type="EMBL" id="JACXIY010000027">
    <property type="protein sequence ID" value="MBD2871138.1"/>
    <property type="molecule type" value="Genomic_DNA"/>
</dbReference>
<dbReference type="Proteomes" id="UP000632125">
    <property type="component" value="Unassembled WGS sequence"/>
</dbReference>
<organism evidence="1 2">
    <name type="scientific">Paenibacillus arenilitoris</name>
    <dbReference type="NCBI Taxonomy" id="2772299"/>
    <lineage>
        <taxon>Bacteria</taxon>
        <taxon>Bacillati</taxon>
        <taxon>Bacillota</taxon>
        <taxon>Bacilli</taxon>
        <taxon>Bacillales</taxon>
        <taxon>Paenibacillaceae</taxon>
        <taxon>Paenibacillus</taxon>
    </lineage>
</organism>